<dbReference type="Pfam" id="PF02311">
    <property type="entry name" value="AraC_binding"/>
    <property type="match status" value="1"/>
</dbReference>
<reference evidence="5" key="2">
    <citation type="submission" date="2020-09" db="EMBL/GenBank/DDBJ databases">
        <authorList>
            <person name="Sun Q."/>
            <person name="Zhou Y."/>
        </authorList>
    </citation>
    <scope>NUCLEOTIDE SEQUENCE</scope>
    <source>
        <strain evidence="5">CGMCC 4.7403</strain>
    </source>
</reference>
<keyword evidence="3" id="KW-0804">Transcription</keyword>
<organism evidence="5 6">
    <name type="scientific">Streptomyces capitiformicae</name>
    <dbReference type="NCBI Taxonomy" id="2014920"/>
    <lineage>
        <taxon>Bacteria</taxon>
        <taxon>Bacillati</taxon>
        <taxon>Actinomycetota</taxon>
        <taxon>Actinomycetes</taxon>
        <taxon>Kitasatosporales</taxon>
        <taxon>Streptomycetaceae</taxon>
        <taxon>Streptomyces</taxon>
    </lineage>
</organism>
<dbReference type="PROSITE" id="PS01124">
    <property type="entry name" value="HTH_ARAC_FAMILY_2"/>
    <property type="match status" value="1"/>
</dbReference>
<dbReference type="Pfam" id="PF12833">
    <property type="entry name" value="HTH_18"/>
    <property type="match status" value="1"/>
</dbReference>
<keyword evidence="6" id="KW-1185">Reference proteome</keyword>
<dbReference type="GO" id="GO:0003700">
    <property type="term" value="F:DNA-binding transcription factor activity"/>
    <property type="evidence" value="ECO:0007669"/>
    <property type="project" value="InterPro"/>
</dbReference>
<accession>A0A919DHA1</accession>
<protein>
    <submittedName>
        <fullName evidence="5">Transcriptional regulator</fullName>
    </submittedName>
</protein>
<keyword evidence="1" id="KW-0805">Transcription regulation</keyword>
<name>A0A919DHA1_9ACTN</name>
<dbReference type="EMBL" id="BNAT01000028">
    <property type="protein sequence ID" value="GHE44469.1"/>
    <property type="molecule type" value="Genomic_DNA"/>
</dbReference>
<comment type="caution">
    <text evidence="5">The sequence shown here is derived from an EMBL/GenBank/DDBJ whole genome shotgun (WGS) entry which is preliminary data.</text>
</comment>
<dbReference type="PANTHER" id="PTHR43280:SF32">
    <property type="entry name" value="TRANSCRIPTIONAL REGULATORY PROTEIN"/>
    <property type="match status" value="1"/>
</dbReference>
<dbReference type="SUPFAM" id="SSF51215">
    <property type="entry name" value="Regulatory protein AraC"/>
    <property type="match status" value="1"/>
</dbReference>
<reference evidence="5" key="1">
    <citation type="journal article" date="2014" name="Int. J. Syst. Evol. Microbiol.">
        <title>Complete genome sequence of Corynebacterium casei LMG S-19264T (=DSM 44701T), isolated from a smear-ripened cheese.</title>
        <authorList>
            <consortium name="US DOE Joint Genome Institute (JGI-PGF)"/>
            <person name="Walter F."/>
            <person name="Albersmeier A."/>
            <person name="Kalinowski J."/>
            <person name="Ruckert C."/>
        </authorList>
    </citation>
    <scope>NUCLEOTIDE SEQUENCE</scope>
    <source>
        <strain evidence="5">CGMCC 4.7403</strain>
    </source>
</reference>
<dbReference type="GO" id="GO:0043565">
    <property type="term" value="F:sequence-specific DNA binding"/>
    <property type="evidence" value="ECO:0007669"/>
    <property type="project" value="InterPro"/>
</dbReference>
<dbReference type="SUPFAM" id="SSF46689">
    <property type="entry name" value="Homeodomain-like"/>
    <property type="match status" value="1"/>
</dbReference>
<proteinExistence type="predicted"/>
<sequence length="326" mass="37086">MIPVASMVDFDSLPIPVIPYSSVCRPGSGIAATSYQELTKWVSREFLASPHRYEFHQILLVDQGTGTFSLDSMRFECRPGSLLWIRPNQIVQAAPQHDLTGDLIMFTEAFPLRVNARMGMLDDVLRPSHWRLGERERADLGRILDLMREEFQRPERELGEDLLKHLLAVFVLNVDQICRSQGECGTPFAPVGDNGWGELFLRFRKELDRSYRTTRRVEDYAAALNCTTRALSRACRAGAGTTAKDLIDARVALEARRLLMHTSLPIGAVARQLGFTEVTNFTKFFMRRVRMTPGAFRRSRDTLVQASGNEHRWPWNDVTGRFPTGR</sequence>
<keyword evidence="2" id="KW-0238">DNA-binding</keyword>
<dbReference type="SMART" id="SM00342">
    <property type="entry name" value="HTH_ARAC"/>
    <property type="match status" value="1"/>
</dbReference>
<dbReference type="Gene3D" id="1.10.10.60">
    <property type="entry name" value="Homeodomain-like"/>
    <property type="match status" value="1"/>
</dbReference>
<dbReference type="InterPro" id="IPR003313">
    <property type="entry name" value="AraC-bd"/>
</dbReference>
<dbReference type="Proteomes" id="UP000603227">
    <property type="component" value="Unassembled WGS sequence"/>
</dbReference>
<evidence type="ECO:0000256" key="2">
    <source>
        <dbReference type="ARBA" id="ARBA00023125"/>
    </source>
</evidence>
<evidence type="ECO:0000259" key="4">
    <source>
        <dbReference type="PROSITE" id="PS01124"/>
    </source>
</evidence>
<evidence type="ECO:0000313" key="5">
    <source>
        <dbReference type="EMBL" id="GHE44469.1"/>
    </source>
</evidence>
<evidence type="ECO:0000256" key="1">
    <source>
        <dbReference type="ARBA" id="ARBA00023015"/>
    </source>
</evidence>
<dbReference type="InterPro" id="IPR009057">
    <property type="entry name" value="Homeodomain-like_sf"/>
</dbReference>
<dbReference type="PANTHER" id="PTHR43280">
    <property type="entry name" value="ARAC-FAMILY TRANSCRIPTIONAL REGULATOR"/>
    <property type="match status" value="1"/>
</dbReference>
<dbReference type="InterPro" id="IPR037923">
    <property type="entry name" value="HTH-like"/>
</dbReference>
<evidence type="ECO:0000313" key="6">
    <source>
        <dbReference type="Proteomes" id="UP000603227"/>
    </source>
</evidence>
<gene>
    <name evidence="5" type="ORF">GCM10017771_64600</name>
</gene>
<dbReference type="InterPro" id="IPR018060">
    <property type="entry name" value="HTH_AraC"/>
</dbReference>
<evidence type="ECO:0000256" key="3">
    <source>
        <dbReference type="ARBA" id="ARBA00023163"/>
    </source>
</evidence>
<dbReference type="AlphaFoldDB" id="A0A919DHA1"/>
<feature type="domain" description="HTH araC/xylS-type" evidence="4">
    <location>
        <begin position="201"/>
        <end position="299"/>
    </location>
</feature>